<accession>S9VZZ6</accession>
<protein>
    <submittedName>
        <fullName evidence="1">Uncharacterized protein</fullName>
    </submittedName>
</protein>
<dbReference type="Gene3D" id="3.60.15.10">
    <property type="entry name" value="Ribonuclease Z/Hydroxyacylglutathione hydrolase-like"/>
    <property type="match status" value="1"/>
</dbReference>
<dbReference type="AlphaFoldDB" id="S9VZZ6"/>
<dbReference type="OrthoDB" id="341300at2759"/>
<dbReference type="PANTHER" id="PTHR42663:SF6">
    <property type="entry name" value="HYDROLASE C777.06C-RELATED"/>
    <property type="match status" value="1"/>
</dbReference>
<name>S9VZZ6_9TRYP</name>
<evidence type="ECO:0000313" key="1">
    <source>
        <dbReference type="EMBL" id="EPY29215.1"/>
    </source>
</evidence>
<evidence type="ECO:0000313" key="2">
    <source>
        <dbReference type="Proteomes" id="UP000015354"/>
    </source>
</evidence>
<sequence>MMKLTIVGAGVSCAVPVIGHIEMPRAGCDAEGSAKTLSCCCDDAFRNPHSKNKRNNVSLLIELPIPAAPQRAADEEAGGTNSVTADDPIRILIDCGKTFRDAYQRVLAPKQVSYVDVLLLTHGHADAMHCTQELCEMQAEASTQLALSHSSSGANAFDRLRCLRAVPTFLTLPTLREVEAVSPSLAASSTICETIKDRTYSILDSAEGGDAGASVEQLEQQKEHADVNSPTGRPHTALDIHLVPEDVPVRLHPYMDVLQHYLAPAGAAAFPFPMYTLPVEHGRNYISLGFVFGSGTAFVDASEGGGGGGGGSCVIYLSDISAIPAASLHFLRRLERVDVLIVDLLAEKGTQSPPHYCWDDIMPVVRLLSPHKVYCVGMFCSLDYASANALWVVDLEEEKARLRDALARPEGPLPPVHLSGAPAPEAWTAAEARRRAERFVACTESIELAYDGQELELPM</sequence>
<dbReference type="PANTHER" id="PTHR42663">
    <property type="entry name" value="HYDROLASE C777.06C-RELATED-RELATED"/>
    <property type="match status" value="1"/>
</dbReference>
<dbReference type="Proteomes" id="UP000015354">
    <property type="component" value="Unassembled WGS sequence"/>
</dbReference>
<gene>
    <name evidence="1" type="ORF">STCU_04667</name>
</gene>
<dbReference type="EMBL" id="ATMH01004667">
    <property type="protein sequence ID" value="EPY29215.1"/>
    <property type="molecule type" value="Genomic_DNA"/>
</dbReference>
<comment type="caution">
    <text evidence="1">The sequence shown here is derived from an EMBL/GenBank/DDBJ whole genome shotgun (WGS) entry which is preliminary data.</text>
</comment>
<dbReference type="InterPro" id="IPR036866">
    <property type="entry name" value="RibonucZ/Hydroxyglut_hydro"/>
</dbReference>
<reference evidence="1 2" key="1">
    <citation type="journal article" date="2013" name="PLoS ONE">
        <title>Predicting the Proteins of Angomonas deanei, Strigomonas culicis and Their Respective Endosymbionts Reveals New Aspects of the Trypanosomatidae Family.</title>
        <authorList>
            <person name="Motta M.C."/>
            <person name="Martins A.C."/>
            <person name="de Souza S.S."/>
            <person name="Catta-Preta C.M."/>
            <person name="Silva R."/>
            <person name="Klein C.C."/>
            <person name="de Almeida L.G."/>
            <person name="de Lima Cunha O."/>
            <person name="Ciapina L.P."/>
            <person name="Brocchi M."/>
            <person name="Colabardini A.C."/>
            <person name="de Araujo Lima B."/>
            <person name="Machado C.R."/>
            <person name="de Almeida Soares C.M."/>
            <person name="Probst C.M."/>
            <person name="de Menezes C.B."/>
            <person name="Thompson C.E."/>
            <person name="Bartholomeu D.C."/>
            <person name="Gradia D.F."/>
            <person name="Pavoni D.P."/>
            <person name="Grisard E.C."/>
            <person name="Fantinatti-Garboggini F."/>
            <person name="Marchini F.K."/>
            <person name="Rodrigues-Luiz G.F."/>
            <person name="Wagner G."/>
            <person name="Goldman G.H."/>
            <person name="Fietto J.L."/>
            <person name="Elias M.C."/>
            <person name="Goldman M.H."/>
            <person name="Sagot M.F."/>
            <person name="Pereira M."/>
            <person name="Stoco P.H."/>
            <person name="de Mendonca-Neto R.P."/>
            <person name="Teixeira S.M."/>
            <person name="Maciel T.E."/>
            <person name="de Oliveira Mendes T.A."/>
            <person name="Urmenyi T.P."/>
            <person name="de Souza W."/>
            <person name="Schenkman S."/>
            <person name="de Vasconcelos A.T."/>
        </authorList>
    </citation>
    <scope>NUCLEOTIDE SEQUENCE [LARGE SCALE GENOMIC DNA]</scope>
</reference>
<keyword evidence="2" id="KW-1185">Reference proteome</keyword>
<proteinExistence type="predicted"/>
<dbReference type="SUPFAM" id="SSF56281">
    <property type="entry name" value="Metallo-hydrolase/oxidoreductase"/>
    <property type="match status" value="1"/>
</dbReference>
<organism evidence="1 2">
    <name type="scientific">Strigomonas culicis</name>
    <dbReference type="NCBI Taxonomy" id="28005"/>
    <lineage>
        <taxon>Eukaryota</taxon>
        <taxon>Discoba</taxon>
        <taxon>Euglenozoa</taxon>
        <taxon>Kinetoplastea</taxon>
        <taxon>Metakinetoplastina</taxon>
        <taxon>Trypanosomatida</taxon>
        <taxon>Trypanosomatidae</taxon>
        <taxon>Strigomonadinae</taxon>
        <taxon>Strigomonas</taxon>
    </lineage>
</organism>